<dbReference type="Proteomes" id="UP000676336">
    <property type="component" value="Unassembled WGS sequence"/>
</dbReference>
<dbReference type="Gene3D" id="3.30.1370.10">
    <property type="entry name" value="K Homology domain, type 1"/>
    <property type="match status" value="1"/>
</dbReference>
<dbReference type="AlphaFoldDB" id="A0A8S3CDX9"/>
<dbReference type="GO" id="GO:0006355">
    <property type="term" value="P:regulation of DNA-templated transcription"/>
    <property type="evidence" value="ECO:0007669"/>
    <property type="project" value="TreeGrafter"/>
</dbReference>
<dbReference type="SUPFAM" id="SSF54791">
    <property type="entry name" value="Eukaryotic type KH-domain (KH-domain type I)"/>
    <property type="match status" value="1"/>
</dbReference>
<comment type="caution">
    <text evidence="3">The sequence shown here is derived from an EMBL/GenBank/DDBJ whole genome shotgun (WGS) entry which is preliminary data.</text>
</comment>
<sequence length="72" mass="8289">YGVLIGKNADAKQKIEQDTNTQIIFPRRDESGTVKIRGRNKANVQSARTRIEIIIDRNRQIQPFTHFLSIPI</sequence>
<dbReference type="PROSITE" id="PS50084">
    <property type="entry name" value="KH_TYPE_1"/>
    <property type="match status" value="1"/>
</dbReference>
<proteinExistence type="predicted"/>
<evidence type="ECO:0000259" key="2">
    <source>
        <dbReference type="Pfam" id="PF00013"/>
    </source>
</evidence>
<dbReference type="PANTHER" id="PTHR13360:SF1">
    <property type="entry name" value="ACTIVATING SIGNAL COINTEGRATOR 1 COMPLEX SUBUNIT 1"/>
    <property type="match status" value="1"/>
</dbReference>
<dbReference type="InterPro" id="IPR004088">
    <property type="entry name" value="KH_dom_type_1"/>
</dbReference>
<feature type="domain" description="K Homology" evidence="2">
    <location>
        <begin position="2"/>
        <end position="52"/>
    </location>
</feature>
<dbReference type="InterPro" id="IPR036612">
    <property type="entry name" value="KH_dom_type_1_sf"/>
</dbReference>
<dbReference type="InterPro" id="IPR009210">
    <property type="entry name" value="ASCC1"/>
</dbReference>
<evidence type="ECO:0000313" key="3">
    <source>
        <dbReference type="EMBL" id="CAF4869377.1"/>
    </source>
</evidence>
<accession>A0A8S3CDX9</accession>
<reference evidence="3" key="1">
    <citation type="submission" date="2021-02" db="EMBL/GenBank/DDBJ databases">
        <authorList>
            <person name="Nowell W R."/>
        </authorList>
    </citation>
    <scope>NUCLEOTIDE SEQUENCE</scope>
</reference>
<dbReference type="GO" id="GO:0006307">
    <property type="term" value="P:DNA alkylation repair"/>
    <property type="evidence" value="ECO:0007669"/>
    <property type="project" value="InterPro"/>
</dbReference>
<evidence type="ECO:0000256" key="1">
    <source>
        <dbReference type="PROSITE-ProRule" id="PRU00117"/>
    </source>
</evidence>
<name>A0A8S3CDX9_9BILA</name>
<keyword evidence="1" id="KW-0694">RNA-binding</keyword>
<gene>
    <name evidence="3" type="ORF">SMN809_LOCUS50260</name>
</gene>
<dbReference type="EMBL" id="CAJOBI010165853">
    <property type="protein sequence ID" value="CAF4869377.1"/>
    <property type="molecule type" value="Genomic_DNA"/>
</dbReference>
<protein>
    <recommendedName>
        <fullName evidence="2">K Homology domain-containing protein</fullName>
    </recommendedName>
</protein>
<feature type="non-terminal residue" evidence="3">
    <location>
        <position position="1"/>
    </location>
</feature>
<dbReference type="GO" id="GO:0003723">
    <property type="term" value="F:RNA binding"/>
    <property type="evidence" value="ECO:0007669"/>
    <property type="project" value="UniProtKB-UniRule"/>
</dbReference>
<dbReference type="Pfam" id="PF00013">
    <property type="entry name" value="KH_1"/>
    <property type="match status" value="1"/>
</dbReference>
<dbReference type="PANTHER" id="PTHR13360">
    <property type="entry name" value="ACTIVATING SIGNAL COINTEGRATOR 1 COMPLEX SUBUNIT 1"/>
    <property type="match status" value="1"/>
</dbReference>
<evidence type="ECO:0000313" key="4">
    <source>
        <dbReference type="Proteomes" id="UP000676336"/>
    </source>
</evidence>
<dbReference type="GO" id="GO:0005634">
    <property type="term" value="C:nucleus"/>
    <property type="evidence" value="ECO:0007669"/>
    <property type="project" value="TreeGrafter"/>
</dbReference>
<organism evidence="3 4">
    <name type="scientific">Rotaria magnacalcarata</name>
    <dbReference type="NCBI Taxonomy" id="392030"/>
    <lineage>
        <taxon>Eukaryota</taxon>
        <taxon>Metazoa</taxon>
        <taxon>Spiralia</taxon>
        <taxon>Gnathifera</taxon>
        <taxon>Rotifera</taxon>
        <taxon>Eurotatoria</taxon>
        <taxon>Bdelloidea</taxon>
        <taxon>Philodinida</taxon>
        <taxon>Philodinidae</taxon>
        <taxon>Rotaria</taxon>
    </lineage>
</organism>
<feature type="non-terminal residue" evidence="3">
    <location>
        <position position="72"/>
    </location>
</feature>